<protein>
    <submittedName>
        <fullName evidence="2">Uncharacterized protein</fullName>
    </submittedName>
</protein>
<feature type="compositionally biased region" description="Basic and acidic residues" evidence="1">
    <location>
        <begin position="244"/>
        <end position="256"/>
    </location>
</feature>
<accession>A0A6L2KQZ8</accession>
<feature type="compositionally biased region" description="Basic and acidic residues" evidence="1">
    <location>
        <begin position="21"/>
        <end position="34"/>
    </location>
</feature>
<proteinExistence type="predicted"/>
<gene>
    <name evidence="2" type="ORF">Tci_023105</name>
</gene>
<comment type="caution">
    <text evidence="2">The sequence shown here is derived from an EMBL/GenBank/DDBJ whole genome shotgun (WGS) entry which is preliminary data.</text>
</comment>
<organism evidence="2">
    <name type="scientific">Tanacetum cinerariifolium</name>
    <name type="common">Dalmatian daisy</name>
    <name type="synonym">Chrysanthemum cinerariifolium</name>
    <dbReference type="NCBI Taxonomy" id="118510"/>
    <lineage>
        <taxon>Eukaryota</taxon>
        <taxon>Viridiplantae</taxon>
        <taxon>Streptophyta</taxon>
        <taxon>Embryophyta</taxon>
        <taxon>Tracheophyta</taxon>
        <taxon>Spermatophyta</taxon>
        <taxon>Magnoliopsida</taxon>
        <taxon>eudicotyledons</taxon>
        <taxon>Gunneridae</taxon>
        <taxon>Pentapetalae</taxon>
        <taxon>asterids</taxon>
        <taxon>campanulids</taxon>
        <taxon>Asterales</taxon>
        <taxon>Asteraceae</taxon>
        <taxon>Asteroideae</taxon>
        <taxon>Anthemideae</taxon>
        <taxon>Anthemidinae</taxon>
        <taxon>Tanacetum</taxon>
    </lineage>
</organism>
<evidence type="ECO:0000256" key="1">
    <source>
        <dbReference type="SAM" id="MobiDB-lite"/>
    </source>
</evidence>
<evidence type="ECO:0000313" key="2">
    <source>
        <dbReference type="EMBL" id="GEU51127.1"/>
    </source>
</evidence>
<reference evidence="2" key="1">
    <citation type="journal article" date="2019" name="Sci. Rep.">
        <title>Draft genome of Tanacetum cinerariifolium, the natural source of mosquito coil.</title>
        <authorList>
            <person name="Yamashiro T."/>
            <person name="Shiraishi A."/>
            <person name="Satake H."/>
            <person name="Nakayama K."/>
        </authorList>
    </citation>
    <scope>NUCLEOTIDE SEQUENCE</scope>
</reference>
<sequence>MFIDVKRCENVSCYKIGVKPRVPDVTKEESSEKKEDDEEEMKDEFVITSSNNSDDEDETTISYKVKGDEDEEMDYTTSQLYDDVDIRLNEPVDTDKGFVQVEDIPHTDAKIVSSMDVYVHHEVPSQQTPTLLTVPISVVSDSSPIFSTVTPQSLPSFIPPLHKSTSTPPPTTEATSTLPDFASVFQFNNRVTTLEKEVAKLKKDHFHTQVIALVDDHLDARLGATRNEFMNFLSASITARITEQKREISKDEEPTKGPKVIESQSGSSKGDKSQTKSSGKSVQSEEREFESNYAEMKYEFEECYKALSEKLDWENPKGGDYPFDLTKPLPLVMSGKHQKVPVDYFFNNDLKYLQGGVLTMTYTTSITKTKATQYDLPCIKNMIKGKVPTEMELVPEQTKQGTSYEVSVSAEGVEEFKRKVKIKGEEKEALLTLRQKLVNTSAVRITKMIANIED</sequence>
<feature type="region of interest" description="Disordered" evidence="1">
    <location>
        <begin position="20"/>
        <end position="58"/>
    </location>
</feature>
<name>A0A6L2KQZ8_TANCI</name>
<dbReference type="EMBL" id="BKCJ010002819">
    <property type="protein sequence ID" value="GEU51127.1"/>
    <property type="molecule type" value="Genomic_DNA"/>
</dbReference>
<feature type="region of interest" description="Disordered" evidence="1">
    <location>
        <begin position="244"/>
        <end position="288"/>
    </location>
</feature>
<dbReference type="AlphaFoldDB" id="A0A6L2KQZ8"/>